<keyword evidence="1" id="KW-1133">Transmembrane helix</keyword>
<feature type="domain" description="DUF6199" evidence="2">
    <location>
        <begin position="9"/>
        <end position="63"/>
    </location>
</feature>
<evidence type="ECO:0000259" key="2">
    <source>
        <dbReference type="Pfam" id="PF19701"/>
    </source>
</evidence>
<dbReference type="RefSeq" id="WP_110843440.1">
    <property type="nucleotide sequence ID" value="NZ_QJVJ01000017.1"/>
</dbReference>
<protein>
    <recommendedName>
        <fullName evidence="2">DUF6199 domain-containing protein</fullName>
    </recommendedName>
</protein>
<gene>
    <name evidence="3" type="ORF">DLM86_28420</name>
</gene>
<evidence type="ECO:0000313" key="3">
    <source>
        <dbReference type="EMBL" id="PYI50697.1"/>
    </source>
</evidence>
<keyword evidence="1" id="KW-0472">Membrane</keyword>
<name>A0A2V5KJR0_9BACL</name>
<organism evidence="3 4">
    <name type="scientific">Paenibacillus flagellatus</name>
    <dbReference type="NCBI Taxonomy" id="2211139"/>
    <lineage>
        <taxon>Bacteria</taxon>
        <taxon>Bacillati</taxon>
        <taxon>Bacillota</taxon>
        <taxon>Bacilli</taxon>
        <taxon>Bacillales</taxon>
        <taxon>Paenibacillaceae</taxon>
        <taxon>Paenibacillus</taxon>
    </lineage>
</organism>
<dbReference type="Proteomes" id="UP000247476">
    <property type="component" value="Unassembled WGS sequence"/>
</dbReference>
<evidence type="ECO:0000313" key="4">
    <source>
        <dbReference type="Proteomes" id="UP000247476"/>
    </source>
</evidence>
<dbReference type="InterPro" id="IPR045679">
    <property type="entry name" value="DUF6199"/>
</dbReference>
<evidence type="ECO:0000256" key="1">
    <source>
        <dbReference type="SAM" id="Phobius"/>
    </source>
</evidence>
<dbReference type="Pfam" id="PF19701">
    <property type="entry name" value="DUF6199"/>
    <property type="match status" value="1"/>
</dbReference>
<reference evidence="3 4" key="1">
    <citation type="submission" date="2018-05" db="EMBL/GenBank/DDBJ databases">
        <title>Paenibacillus flagellatus sp. nov., isolated from selenium mineral soil.</title>
        <authorList>
            <person name="Dai X."/>
        </authorList>
    </citation>
    <scope>NUCLEOTIDE SEQUENCE [LARGE SCALE GENOMIC DNA]</scope>
    <source>
        <strain evidence="3 4">DXL2</strain>
    </source>
</reference>
<sequence length="66" mass="6933">MSWIHLIPIALIAVGLLNVLFPRTGLFWSLGAKSGQAEPGEAAVLLSRIGGVLAAAIGLFLLLYTM</sequence>
<keyword evidence="4" id="KW-1185">Reference proteome</keyword>
<keyword evidence="1" id="KW-0812">Transmembrane</keyword>
<dbReference type="AlphaFoldDB" id="A0A2V5KJR0"/>
<comment type="caution">
    <text evidence="3">The sequence shown here is derived from an EMBL/GenBank/DDBJ whole genome shotgun (WGS) entry which is preliminary data.</text>
</comment>
<proteinExistence type="predicted"/>
<feature type="transmembrane region" description="Helical" evidence="1">
    <location>
        <begin position="6"/>
        <end position="30"/>
    </location>
</feature>
<dbReference type="OrthoDB" id="2088419at2"/>
<feature type="transmembrane region" description="Helical" evidence="1">
    <location>
        <begin position="42"/>
        <end position="64"/>
    </location>
</feature>
<accession>A0A2V5KJR0</accession>
<dbReference type="EMBL" id="QJVJ01000017">
    <property type="protein sequence ID" value="PYI50697.1"/>
    <property type="molecule type" value="Genomic_DNA"/>
</dbReference>